<evidence type="ECO:0000259" key="9">
    <source>
        <dbReference type="Pfam" id="PF00056"/>
    </source>
</evidence>
<evidence type="ECO:0000259" key="10">
    <source>
        <dbReference type="Pfam" id="PF02866"/>
    </source>
</evidence>
<evidence type="ECO:0000256" key="8">
    <source>
        <dbReference type="RuleBase" id="RU003369"/>
    </source>
</evidence>
<evidence type="ECO:0000256" key="6">
    <source>
        <dbReference type="PIRSR" id="PIRSR000102-1"/>
    </source>
</evidence>
<dbReference type="EC" id="1.1.1.37" evidence="2"/>
<feature type="binding site" evidence="7">
    <location>
        <position position="142"/>
    </location>
    <ligand>
        <name>NAD(+)</name>
        <dbReference type="ChEBI" id="CHEBI:57540"/>
    </ligand>
</feature>
<dbReference type="NCBIfam" id="NF003916">
    <property type="entry name" value="PRK05442.1"/>
    <property type="match status" value="1"/>
</dbReference>
<evidence type="ECO:0000256" key="2">
    <source>
        <dbReference type="ARBA" id="ARBA00012995"/>
    </source>
</evidence>
<reference evidence="11" key="1">
    <citation type="submission" date="2018-11" db="EMBL/GenBank/DDBJ databases">
        <title>Henneguya salminicola genome and transcriptome.</title>
        <authorList>
            <person name="Yahalomi D."/>
            <person name="Atkinson S.D."/>
            <person name="Neuhof M."/>
            <person name="Chang E.S."/>
            <person name="Philippe H."/>
            <person name="Cartwright P."/>
            <person name="Bartholomew J.L."/>
            <person name="Huchon D."/>
        </authorList>
    </citation>
    <scope>NUCLEOTIDE SEQUENCE</scope>
    <source>
        <strain evidence="11">Hz1</strain>
        <tissue evidence="11">Whole</tissue>
    </source>
</reference>
<organism evidence="11">
    <name type="scientific">Henneguya salminicola</name>
    <name type="common">Myxosporean</name>
    <dbReference type="NCBI Taxonomy" id="69463"/>
    <lineage>
        <taxon>Eukaryota</taxon>
        <taxon>Metazoa</taxon>
        <taxon>Cnidaria</taxon>
        <taxon>Myxozoa</taxon>
        <taxon>Myxosporea</taxon>
        <taxon>Bivalvulida</taxon>
        <taxon>Platysporina</taxon>
        <taxon>Myxobolidae</taxon>
        <taxon>Henneguya</taxon>
    </lineage>
</organism>
<feature type="active site" description="Proton acceptor" evidence="6">
    <location>
        <position position="225"/>
    </location>
</feature>
<feature type="domain" description="Lactate/malate dehydrogenase C-terminal" evidence="10">
    <location>
        <begin position="195"/>
        <end position="365"/>
    </location>
</feature>
<keyword evidence="5 7" id="KW-0520">NAD</keyword>
<dbReference type="Pfam" id="PF02866">
    <property type="entry name" value="Ldh_1_C"/>
    <property type="match status" value="1"/>
</dbReference>
<comment type="similarity">
    <text evidence="1">Belongs to the LDH/MDH superfamily. MDH type 2 family.</text>
</comment>
<dbReference type="InterPro" id="IPR010945">
    <property type="entry name" value="Malate_DH_type2"/>
</dbReference>
<feature type="domain" description="Lactate/malate dehydrogenase N-terminal" evidence="9">
    <location>
        <begin position="42"/>
        <end position="177"/>
    </location>
</feature>
<dbReference type="PANTHER" id="PTHR23382">
    <property type="entry name" value="MALATE DEHYDROGENASE"/>
    <property type="match status" value="1"/>
</dbReference>
<dbReference type="EMBL" id="GHBP01000346">
    <property type="protein sequence ID" value="NDJ92260.1"/>
    <property type="molecule type" value="Transcribed_RNA"/>
</dbReference>
<accession>A0A6G3ME28</accession>
<dbReference type="InterPro" id="IPR036291">
    <property type="entry name" value="NAD(P)-bd_dom_sf"/>
</dbReference>
<dbReference type="FunFam" id="3.90.110.10:FF:000002">
    <property type="entry name" value="Malate dehydrogenase"/>
    <property type="match status" value="1"/>
</dbReference>
<evidence type="ECO:0000256" key="4">
    <source>
        <dbReference type="ARBA" id="ARBA00023002"/>
    </source>
</evidence>
<dbReference type="InterPro" id="IPR001236">
    <property type="entry name" value="Lactate/malate_DH_N"/>
</dbReference>
<dbReference type="Gene3D" id="3.40.50.720">
    <property type="entry name" value="NAD(P)-binding Rossmann-like Domain"/>
    <property type="match status" value="1"/>
</dbReference>
<dbReference type="Gene3D" id="3.90.110.10">
    <property type="entry name" value="Lactate dehydrogenase/glycoside hydrolase, family 4, C-terminal"/>
    <property type="match status" value="1"/>
</dbReference>
<evidence type="ECO:0000313" key="11">
    <source>
        <dbReference type="EMBL" id="NDJ92260.1"/>
    </source>
</evidence>
<protein>
    <recommendedName>
        <fullName evidence="3">Malate dehydrogenase, cytoplasmic</fullName>
        <ecNumber evidence="2">1.1.1.37</ecNumber>
    </recommendedName>
</protein>
<dbReference type="GO" id="GO:0006108">
    <property type="term" value="P:malate metabolic process"/>
    <property type="evidence" value="ECO:0007669"/>
    <property type="project" value="InterPro"/>
</dbReference>
<dbReference type="InterPro" id="IPR001557">
    <property type="entry name" value="L-lactate/malate_DH"/>
</dbReference>
<name>A0A6G3ME28_HENSL</name>
<dbReference type="AlphaFoldDB" id="A0A6G3ME28"/>
<dbReference type="InterPro" id="IPR022383">
    <property type="entry name" value="Lactate/malate_DH_C"/>
</dbReference>
<proteinExistence type="inferred from homology"/>
<dbReference type="Pfam" id="PF00056">
    <property type="entry name" value="Ldh_1_N"/>
    <property type="match status" value="1"/>
</dbReference>
<dbReference type="GO" id="GO:0030060">
    <property type="term" value="F:L-malate dehydrogenase (NAD+) activity"/>
    <property type="evidence" value="ECO:0007669"/>
    <property type="project" value="UniProtKB-EC"/>
</dbReference>
<dbReference type="FunFam" id="3.40.50.720:FF:000010">
    <property type="entry name" value="Malate dehydrogenase"/>
    <property type="match status" value="1"/>
</dbReference>
<dbReference type="NCBIfam" id="TIGR01759">
    <property type="entry name" value="MalateDH-SF1"/>
    <property type="match status" value="1"/>
</dbReference>
<evidence type="ECO:0000256" key="1">
    <source>
        <dbReference type="ARBA" id="ARBA00009613"/>
    </source>
</evidence>
<evidence type="ECO:0000256" key="3">
    <source>
        <dbReference type="ARBA" id="ARBA00019899"/>
    </source>
</evidence>
<evidence type="ECO:0000256" key="5">
    <source>
        <dbReference type="ARBA" id="ARBA00023027"/>
    </source>
</evidence>
<sequence length="370" mass="41934">MMKFLNTLLFKTNLKTKIQTRFINHINLFGLNKPEKVNKPVNILVVGAAGQISYSLLPRLSRGEIYGPDTPVVLKMFDLPRLEKVMAGVKMELEDCAFTALKDVQIFTNPSVAFKNNDIIIMLASFMELSANMVRADLLKSNISLYKEFSEYLKESTNKDVKILMAANPVNSLCLLLIDSLKGFINPTNFTGLCRLDHDRSIHMIAHKLSVAVNHVRKVIVWGNHSNTMYPDIRFAEVLIDKEWKKVMEVLKDKEWAKNIFVPTVRGRGLDVRKARGKSSCIATSNAIVNHLRNWLVGTEPNDWVSMGIYTDYAYNFIPPGLVYSEPCICSNGSYTVVNDLQIDEFTREMILISAKDLLQERDAIANIIK</sequence>
<feature type="binding site" evidence="7">
    <location>
        <position position="78"/>
    </location>
    <ligand>
        <name>NAD(+)</name>
        <dbReference type="ChEBI" id="CHEBI:57540"/>
    </ligand>
</feature>
<dbReference type="SUPFAM" id="SSF56327">
    <property type="entry name" value="LDH C-terminal domain-like"/>
    <property type="match status" value="1"/>
</dbReference>
<dbReference type="PIRSF" id="PIRSF000102">
    <property type="entry name" value="Lac_mal_DH"/>
    <property type="match status" value="1"/>
</dbReference>
<dbReference type="SUPFAM" id="SSF51735">
    <property type="entry name" value="NAD(P)-binding Rossmann-fold domains"/>
    <property type="match status" value="1"/>
</dbReference>
<evidence type="ECO:0000256" key="7">
    <source>
        <dbReference type="PIRSR" id="PIRSR000102-3"/>
    </source>
</evidence>
<keyword evidence="4 8" id="KW-0560">Oxidoreductase</keyword>
<dbReference type="InterPro" id="IPR015955">
    <property type="entry name" value="Lactate_DH/Glyco_Ohase_4_C"/>
</dbReference>